<evidence type="ECO:0000313" key="1">
    <source>
        <dbReference type="EMBL" id="CSD25337.1"/>
    </source>
</evidence>
<gene>
    <name evidence="1" type="ORF">ERS013200_03690</name>
</gene>
<dbReference type="Proteomes" id="UP000041770">
    <property type="component" value="Unassembled WGS sequence"/>
</dbReference>
<name>A0A656APU5_VIBCL</name>
<protein>
    <submittedName>
        <fullName evidence="1">Uncharacterized protein</fullName>
    </submittedName>
</protein>
<reference evidence="1 2" key="1">
    <citation type="submission" date="2015-07" db="EMBL/GenBank/DDBJ databases">
        <authorList>
            <consortium name="Pathogen Informatics"/>
        </authorList>
    </citation>
    <scope>NUCLEOTIDE SEQUENCE [LARGE SCALE GENOMIC DNA]</scope>
    <source>
        <strain evidence="1 2">A316</strain>
    </source>
</reference>
<dbReference type="AlphaFoldDB" id="A0A656APU5"/>
<dbReference type="EMBL" id="CWQY01000041">
    <property type="protein sequence ID" value="CSD25337.1"/>
    <property type="molecule type" value="Genomic_DNA"/>
</dbReference>
<accession>A0A656APU5</accession>
<organism evidence="1 2">
    <name type="scientific">Vibrio cholerae</name>
    <dbReference type="NCBI Taxonomy" id="666"/>
    <lineage>
        <taxon>Bacteria</taxon>
        <taxon>Pseudomonadati</taxon>
        <taxon>Pseudomonadota</taxon>
        <taxon>Gammaproteobacteria</taxon>
        <taxon>Vibrionales</taxon>
        <taxon>Vibrionaceae</taxon>
        <taxon>Vibrio</taxon>
    </lineage>
</organism>
<evidence type="ECO:0000313" key="2">
    <source>
        <dbReference type="Proteomes" id="UP000041770"/>
    </source>
</evidence>
<sequence length="73" mass="8790">MYFFFIGMVSFYYIKTISVYLFHESGRNCIELIFSFIESPRYFPTKFTLGASLWYFKLYGEIPRCFFTCINAL</sequence>
<proteinExistence type="predicted"/>